<evidence type="ECO:0000256" key="6">
    <source>
        <dbReference type="ARBA" id="ARBA00013882"/>
    </source>
</evidence>
<dbReference type="Gene3D" id="3.90.1200.10">
    <property type="match status" value="1"/>
</dbReference>
<dbReference type="EC" id="2.7.1.175" evidence="4"/>
<evidence type="ECO:0000256" key="4">
    <source>
        <dbReference type="ARBA" id="ARBA00011962"/>
    </source>
</evidence>
<evidence type="ECO:0000256" key="3">
    <source>
        <dbReference type="ARBA" id="ARBA00006219"/>
    </source>
</evidence>
<comment type="catalytic activity">
    <reaction evidence="1">
        <text>D-maltose = alpha,alpha-trehalose</text>
        <dbReference type="Rhea" id="RHEA:15145"/>
        <dbReference type="ChEBI" id="CHEBI:16551"/>
        <dbReference type="ChEBI" id="CHEBI:17306"/>
        <dbReference type="EC" id="5.4.99.16"/>
    </reaction>
</comment>
<dbReference type="OrthoDB" id="9805159at2"/>
<dbReference type="HOGENOM" id="CLU_007635_1_1_7"/>
<dbReference type="EC" id="5.4.99.16" evidence="5"/>
<keyword evidence="18" id="KW-0418">Kinase</keyword>
<sequence length="1114" mass="129039">MTGLKDEPLLWYKDAVIYEVHVRSFYDSNGDGIGDFRGLLKKLPFLHDLGVTAVWILPFYPSPLKDDGYDIADYYRIHPDYGTLGDFQAVLREAHRLGIRIITELVLNHTSDQHAWFQKSRRGGPRSVWRDFYVWSDTPAKYQDARVIFKDFESSNWSWDPVAKAYFWHRFYSHQPDLNYDNPRVHEAMLQVLDFWLGMGVDGLRLDAVPYLYEREGTNCENLPETYAFLNKIRQFMDEKYPGRMLLAEANQWPEDAVSYLGSGACHMAFHFPLMPRMFMALQMEESFPIINILEQTPGISEHSQWALFLRNHDELTLEMVTDEERDYMYRVYASDPRARINLGIRRRLAPLMGSDRRKIELMNVLLFSLPGTPIIYYGDEIGMGDNYYLGDRNGVRTPMQWSPDRNAGFSAANAQRLFLPVIIDPEYHYEAVNVENHTRNPSSLLWWMRRLIDLRKQYKAFSRGSLEFVRLRNPKVIAMIRKFEEETILIFINLSRFSQVVEIASPEFLGHVPEDIFSRNRFPVIKDSPYVLILGPYNYHLLLMSKAQEAEAPAAEYVCPELSVSGSWENILRRSGLAQMERRVLPGYLRKTRWFRSKGQTISKLIIGDSLPVPADNTSFFLSFIETAYTEGQTETYLLPLHYLPLTEGEEILQEYPEAVIARLKVNNEDGILYDAMYSSIFRHVIFGLIAGRKRIEGSEGRVLSGRPGHSFAAIFREKKAPLQSRVGKVEQSNTAVHFDESFFFKLYRRVEEGVNPEVEIGRFLTEKDRFAHVAPLVGVLEYWQKGTEPITLGIMQGLVENQGDAWGLTMDEVGEYVERVLASKEDMKVTPRLPANIYDADHGALSPKMQELMGGFYLEMVPLLGKRTAQLHLALSAHSKYPAFTPEPFSIFNQRSRFQSMRNRVRTVFDLLKRNLKNLKDEIRQEAEHLLLLEQEIIKKLGKFTGRRFSAMKTRIHGDYHLGQVLYTGQDFIIIDFEGEPARSMRERRIKDSPLRDVAGMINSFQYAAYAVLVQHAHIRTEDIPFLEPWAEAWYRYVAGTFLHAYLQNVKGAQFIPSLEADVQTILDIYILDKAIHDLGYEINNRPDWLLIPLRAIQRLMKNADQAEEMVK</sequence>
<dbReference type="PANTHER" id="PTHR10357">
    <property type="entry name" value="ALPHA-AMYLASE FAMILY MEMBER"/>
    <property type="match status" value="1"/>
</dbReference>
<evidence type="ECO:0000259" key="17">
    <source>
        <dbReference type="SMART" id="SM00642"/>
    </source>
</evidence>
<keyword evidence="11" id="KW-0067">ATP-binding</keyword>
<evidence type="ECO:0000313" key="18">
    <source>
        <dbReference type="EMBL" id="ACM19579.1"/>
    </source>
</evidence>
<dbReference type="AlphaFoldDB" id="B9M3T6"/>
<comment type="similarity">
    <text evidence="2">Belongs to the glycosyl hydrolase 13 family. TreS subfamily.</text>
</comment>
<dbReference type="CDD" id="cd11334">
    <property type="entry name" value="AmyAc_TreS"/>
    <property type="match status" value="1"/>
</dbReference>
<dbReference type="InterPro" id="IPR012811">
    <property type="entry name" value="TreS_maltokin_C_dom"/>
</dbReference>
<evidence type="ECO:0000256" key="5">
    <source>
        <dbReference type="ARBA" id="ARBA00012619"/>
    </source>
</evidence>
<evidence type="ECO:0000256" key="7">
    <source>
        <dbReference type="ARBA" id="ARBA00022679"/>
    </source>
</evidence>
<evidence type="ECO:0000256" key="15">
    <source>
        <dbReference type="ARBA" id="ARBA00049067"/>
    </source>
</evidence>
<comment type="similarity">
    <text evidence="3">Belongs to the aminoglycoside phosphotransferase family.</text>
</comment>
<dbReference type="EMBL" id="CP001390">
    <property type="protein sequence ID" value="ACM19579.1"/>
    <property type="molecule type" value="Genomic_DNA"/>
</dbReference>
<comment type="catalytic activity">
    <reaction evidence="15">
        <text>D-maltose + ATP = alpha-maltose 1-phosphate + ADP + H(+)</text>
        <dbReference type="Rhea" id="RHEA:31915"/>
        <dbReference type="ChEBI" id="CHEBI:15378"/>
        <dbReference type="ChEBI" id="CHEBI:17306"/>
        <dbReference type="ChEBI" id="CHEBI:30616"/>
        <dbReference type="ChEBI" id="CHEBI:63576"/>
        <dbReference type="ChEBI" id="CHEBI:456216"/>
        <dbReference type="EC" id="2.7.1.175"/>
    </reaction>
</comment>
<dbReference type="GO" id="GO:0016301">
    <property type="term" value="F:kinase activity"/>
    <property type="evidence" value="ECO:0007669"/>
    <property type="project" value="UniProtKB-KW"/>
</dbReference>
<accession>B9M3T6</accession>
<dbReference type="FunFam" id="3.20.20.80:FF:000055">
    <property type="entry name" value="Trehalose synthase"/>
    <property type="match status" value="1"/>
</dbReference>
<evidence type="ECO:0000256" key="14">
    <source>
        <dbReference type="ARBA" id="ARBA00031378"/>
    </source>
</evidence>
<evidence type="ECO:0000256" key="16">
    <source>
        <dbReference type="SAM" id="Coils"/>
    </source>
</evidence>
<dbReference type="Pfam" id="PF16657">
    <property type="entry name" value="Malt_amylase_C"/>
    <property type="match status" value="1"/>
</dbReference>
<evidence type="ECO:0000256" key="8">
    <source>
        <dbReference type="ARBA" id="ARBA00022723"/>
    </source>
</evidence>
<keyword evidence="19" id="KW-1185">Reference proteome</keyword>
<dbReference type="InterPro" id="IPR045857">
    <property type="entry name" value="O16G_dom_2"/>
</dbReference>
<dbReference type="eggNOG" id="COG0366">
    <property type="taxonomic scope" value="Bacteria"/>
</dbReference>
<keyword evidence="16" id="KW-0175">Coiled coil</keyword>
<dbReference type="Pfam" id="PF00128">
    <property type="entry name" value="Alpha-amylase"/>
    <property type="match status" value="2"/>
</dbReference>
<evidence type="ECO:0000313" key="19">
    <source>
        <dbReference type="Proteomes" id="UP000007721"/>
    </source>
</evidence>
<dbReference type="SUPFAM" id="SSF56112">
    <property type="entry name" value="Protein kinase-like (PK-like)"/>
    <property type="match status" value="1"/>
</dbReference>
<keyword evidence="10" id="KW-0106">Calcium</keyword>
<evidence type="ECO:0000256" key="10">
    <source>
        <dbReference type="ARBA" id="ARBA00022837"/>
    </source>
</evidence>
<keyword evidence="12" id="KW-0413">Isomerase</keyword>
<dbReference type="KEGG" id="geo:Geob_1219"/>
<keyword evidence="7" id="KW-0808">Transferase</keyword>
<dbReference type="SMART" id="SM00642">
    <property type="entry name" value="Aamy"/>
    <property type="match status" value="1"/>
</dbReference>
<dbReference type="InterPro" id="IPR013780">
    <property type="entry name" value="Glyco_hydro_b"/>
</dbReference>
<dbReference type="GO" id="GO:0046872">
    <property type="term" value="F:metal ion binding"/>
    <property type="evidence" value="ECO:0007669"/>
    <property type="project" value="UniProtKB-KW"/>
</dbReference>
<dbReference type="GO" id="GO:0005524">
    <property type="term" value="F:ATP binding"/>
    <property type="evidence" value="ECO:0007669"/>
    <property type="project" value="UniProtKB-KW"/>
</dbReference>
<dbReference type="STRING" id="316067.Geob_1219"/>
<dbReference type="SUPFAM" id="SSF51011">
    <property type="entry name" value="Glycosyl hydrolase domain"/>
    <property type="match status" value="1"/>
</dbReference>
<dbReference type="GO" id="GO:0047471">
    <property type="term" value="F:maltose alpha-D-glucosyltransferase activity"/>
    <property type="evidence" value="ECO:0007669"/>
    <property type="project" value="UniProtKB-EC"/>
</dbReference>
<feature type="coiled-coil region" evidence="16">
    <location>
        <begin position="904"/>
        <end position="938"/>
    </location>
</feature>
<evidence type="ECO:0000256" key="12">
    <source>
        <dbReference type="ARBA" id="ARBA00023235"/>
    </source>
</evidence>
<organism evidence="18 19">
    <name type="scientific">Geotalea daltonii (strain DSM 22248 / JCM 15807 / FRC-32)</name>
    <name type="common">Geobacter daltonii</name>
    <dbReference type="NCBI Taxonomy" id="316067"/>
    <lineage>
        <taxon>Bacteria</taxon>
        <taxon>Pseudomonadati</taxon>
        <taxon>Thermodesulfobacteriota</taxon>
        <taxon>Desulfuromonadia</taxon>
        <taxon>Geobacterales</taxon>
        <taxon>Geobacteraceae</taxon>
        <taxon>Geotalea</taxon>
    </lineage>
</organism>
<dbReference type="NCBIfam" id="TIGR02457">
    <property type="entry name" value="TreS_Cterm"/>
    <property type="match status" value="1"/>
</dbReference>
<dbReference type="Proteomes" id="UP000007721">
    <property type="component" value="Chromosome"/>
</dbReference>
<dbReference type="Gene3D" id="3.20.20.80">
    <property type="entry name" value="Glycosidases"/>
    <property type="match status" value="1"/>
</dbReference>
<dbReference type="InterPro" id="IPR011009">
    <property type="entry name" value="Kinase-like_dom_sf"/>
</dbReference>
<dbReference type="Gene3D" id="2.60.40.1180">
    <property type="entry name" value="Golgi alpha-mannosidase II"/>
    <property type="match status" value="1"/>
</dbReference>
<name>B9M3T6_GEODF</name>
<gene>
    <name evidence="18" type="primary">treS</name>
    <name evidence="18" type="ordered locus">Geob_1219</name>
</gene>
<feature type="domain" description="Glycosyl hydrolase family 13 catalytic" evidence="17">
    <location>
        <begin position="19"/>
        <end position="417"/>
    </location>
</feature>
<dbReference type="SUPFAM" id="SSF51445">
    <property type="entry name" value="(Trans)glycosidases"/>
    <property type="match status" value="1"/>
</dbReference>
<dbReference type="InterPro" id="IPR032091">
    <property type="entry name" value="Malt_amylase-like_C"/>
</dbReference>
<dbReference type="InterPro" id="IPR006047">
    <property type="entry name" value="GH13_cat_dom"/>
</dbReference>
<dbReference type="Pfam" id="PF18085">
    <property type="entry name" value="Mak_N_cap"/>
    <property type="match status" value="1"/>
</dbReference>
<proteinExistence type="inferred from homology"/>
<keyword evidence="8" id="KW-0479">Metal-binding</keyword>
<dbReference type="GO" id="GO:0005975">
    <property type="term" value="P:carbohydrate metabolic process"/>
    <property type="evidence" value="ECO:0007669"/>
    <property type="project" value="InterPro"/>
</dbReference>
<dbReference type="RefSeq" id="WP_012646308.1">
    <property type="nucleotide sequence ID" value="NC_011979.1"/>
</dbReference>
<dbReference type="InterPro" id="IPR017853">
    <property type="entry name" value="GH"/>
</dbReference>
<dbReference type="InterPro" id="IPR040999">
    <property type="entry name" value="Mak_N_cap"/>
</dbReference>
<protein>
    <recommendedName>
        <fullName evidence="6">Maltokinase</fullName>
        <ecNumber evidence="4">2.7.1.175</ecNumber>
        <ecNumber evidence="5">5.4.99.16</ecNumber>
    </recommendedName>
    <alternativeName>
        <fullName evidence="14">Maltose alpha-D-glucosyltransferase</fullName>
    </alternativeName>
    <alternativeName>
        <fullName evidence="13">Maltose-1-phosphate synthase</fullName>
    </alternativeName>
</protein>
<evidence type="ECO:0000256" key="11">
    <source>
        <dbReference type="ARBA" id="ARBA00022840"/>
    </source>
</evidence>
<evidence type="ECO:0000256" key="1">
    <source>
        <dbReference type="ARBA" id="ARBA00001595"/>
    </source>
</evidence>
<reference evidence="18 19" key="1">
    <citation type="submission" date="2009-01" db="EMBL/GenBank/DDBJ databases">
        <title>Complete sequence of Geobacter sp. FRC-32.</title>
        <authorList>
            <consortium name="US DOE Joint Genome Institute"/>
            <person name="Lucas S."/>
            <person name="Copeland A."/>
            <person name="Lapidus A."/>
            <person name="Glavina del Rio T."/>
            <person name="Dalin E."/>
            <person name="Tice H."/>
            <person name="Bruce D."/>
            <person name="Goodwin L."/>
            <person name="Pitluck S."/>
            <person name="Saunders E."/>
            <person name="Brettin T."/>
            <person name="Detter J.C."/>
            <person name="Han C."/>
            <person name="Larimer F."/>
            <person name="Land M."/>
            <person name="Hauser L."/>
            <person name="Kyrpides N."/>
            <person name="Ovchinnikova G."/>
            <person name="Kostka J."/>
            <person name="Richardson P."/>
        </authorList>
    </citation>
    <scope>NUCLEOTIDE SEQUENCE [LARGE SCALE GENOMIC DNA]</scope>
    <source>
        <strain evidence="19">DSM 22248 / JCM 15807 / FRC-32</strain>
    </source>
</reference>
<dbReference type="PANTHER" id="PTHR10357:SF219">
    <property type="entry name" value="MALTOSE ALPHA-D-GLUCOSYLTRANSFERASE"/>
    <property type="match status" value="1"/>
</dbReference>
<evidence type="ECO:0000256" key="2">
    <source>
        <dbReference type="ARBA" id="ARBA00005496"/>
    </source>
</evidence>
<dbReference type="InterPro" id="IPR012810">
    <property type="entry name" value="TreS/a-amylase_N"/>
</dbReference>
<dbReference type="NCBIfam" id="TIGR02456">
    <property type="entry name" value="treS_nterm"/>
    <property type="match status" value="1"/>
</dbReference>
<dbReference type="CAZy" id="GH13">
    <property type="family name" value="Glycoside Hydrolase Family 13"/>
</dbReference>
<evidence type="ECO:0000256" key="13">
    <source>
        <dbReference type="ARBA" id="ARBA00031251"/>
    </source>
</evidence>
<dbReference type="eggNOG" id="COG3281">
    <property type="taxonomic scope" value="Bacteria"/>
</dbReference>
<dbReference type="Gene3D" id="3.90.400.10">
    <property type="entry name" value="Oligo-1,6-glucosidase, Domain 2"/>
    <property type="match status" value="1"/>
</dbReference>
<evidence type="ECO:0000256" key="9">
    <source>
        <dbReference type="ARBA" id="ARBA00022741"/>
    </source>
</evidence>
<keyword evidence="9" id="KW-0547">Nucleotide-binding</keyword>